<feature type="coiled-coil region" evidence="7">
    <location>
        <begin position="34"/>
        <end position="184"/>
    </location>
</feature>
<evidence type="ECO:0000256" key="7">
    <source>
        <dbReference type="SAM" id="Coils"/>
    </source>
</evidence>
<accession>A0A553QWV7</accession>
<evidence type="ECO:0000256" key="3">
    <source>
        <dbReference type="ARBA" id="ARBA00014087"/>
    </source>
</evidence>
<evidence type="ECO:0000256" key="1">
    <source>
        <dbReference type="ARBA" id="ARBA00004138"/>
    </source>
</evidence>
<keyword evidence="5" id="KW-0969">Cilium</keyword>
<evidence type="ECO:0000256" key="8">
    <source>
        <dbReference type="SAM" id="MobiDB-lite"/>
    </source>
</evidence>
<evidence type="ECO:0000256" key="2">
    <source>
        <dbReference type="ARBA" id="ARBA00010841"/>
    </source>
</evidence>
<evidence type="ECO:0000256" key="6">
    <source>
        <dbReference type="ARBA" id="ARBA00023273"/>
    </source>
</evidence>
<keyword evidence="10" id="KW-1185">Reference proteome</keyword>
<gene>
    <name evidence="9" type="ORF">DNTS_011374</name>
</gene>
<dbReference type="InterPro" id="IPR038844">
    <property type="entry name" value="CFAP157"/>
</dbReference>
<sequence length="406" mass="47208">MPPKKNGKSNAINPRTNVKMEPEQKKEEITESERSFYRTQIRDLEVRLERYQHKCDELEVHEKDLSCKINTLEREKKDIVLFLKRTLSQKEDELNEVAENLTRHQQAHEAERESFQSQLSLLRRELQESKEKYTSENMMLGKLSALEEFSTQREKLVAERKSLEEQLQMQKEQHQAQIYDLEKKAILDNDRLKKEMLQHVSAVAAEFRRVSDLKMPETTQRALQENLSLIQQIREKNKQMQSELENCAELKREHQELLDRHSATLTELQGLRQNLETVMEALKQSKAEGVTQSRELVEERLQSGQLKSILEEAASALHEALREAPEEEDSMLIVTVRRNQMIQKLLAVLDSAAHLEKNVQRSGGPLQSSYRSHFTTGDLGLVPRQTHSTSTKKDHLSRSAKISLEK</sequence>
<name>A0A553QWV7_9TELE</name>
<feature type="region of interest" description="Disordered" evidence="8">
    <location>
        <begin position="1"/>
        <end position="34"/>
    </location>
</feature>
<feature type="compositionally biased region" description="Basic and acidic residues" evidence="8">
    <location>
        <begin position="18"/>
        <end position="34"/>
    </location>
</feature>
<dbReference type="STRING" id="623744.A0A553QWV7"/>
<protein>
    <recommendedName>
        <fullName evidence="3">Cilia- and flagella-associated protein 157</fullName>
    </recommendedName>
</protein>
<evidence type="ECO:0000313" key="9">
    <source>
        <dbReference type="EMBL" id="TRY94454.1"/>
    </source>
</evidence>
<evidence type="ECO:0000313" key="10">
    <source>
        <dbReference type="Proteomes" id="UP000316079"/>
    </source>
</evidence>
<dbReference type="AlphaFoldDB" id="A0A553QWV7"/>
<proteinExistence type="inferred from homology"/>
<dbReference type="GO" id="GO:0007288">
    <property type="term" value="P:sperm axoneme assembly"/>
    <property type="evidence" value="ECO:0007669"/>
    <property type="project" value="TreeGrafter"/>
</dbReference>
<feature type="region of interest" description="Disordered" evidence="8">
    <location>
        <begin position="376"/>
        <end position="406"/>
    </location>
</feature>
<reference evidence="9 10" key="1">
    <citation type="journal article" date="2019" name="Sci. Data">
        <title>Hybrid genome assembly and annotation of Danionella translucida.</title>
        <authorList>
            <person name="Kadobianskyi M."/>
            <person name="Schulze L."/>
            <person name="Schuelke M."/>
            <person name="Judkewitz B."/>
        </authorList>
    </citation>
    <scope>NUCLEOTIDE SEQUENCE [LARGE SCALE GENOMIC DNA]</scope>
    <source>
        <strain evidence="9 10">Bolton</strain>
    </source>
</reference>
<dbReference type="OrthoDB" id="166611at2759"/>
<dbReference type="PANTHER" id="PTHR31954:SF1">
    <property type="entry name" value="CILIA- AND FLAGELLA-ASSOCIATED PROTEIN 157"/>
    <property type="match status" value="1"/>
</dbReference>
<feature type="coiled-coil region" evidence="7">
    <location>
        <begin position="223"/>
        <end position="288"/>
    </location>
</feature>
<feature type="compositionally biased region" description="Basic and acidic residues" evidence="8">
    <location>
        <begin position="391"/>
        <end position="406"/>
    </location>
</feature>
<comment type="similarity">
    <text evidence="2">Belongs to the CFAP157 family.</text>
</comment>
<dbReference type="GO" id="GO:0008017">
    <property type="term" value="F:microtubule binding"/>
    <property type="evidence" value="ECO:0007669"/>
    <property type="project" value="TreeGrafter"/>
</dbReference>
<organism evidence="9 10">
    <name type="scientific">Danionella cerebrum</name>
    <dbReference type="NCBI Taxonomy" id="2873325"/>
    <lineage>
        <taxon>Eukaryota</taxon>
        <taxon>Metazoa</taxon>
        <taxon>Chordata</taxon>
        <taxon>Craniata</taxon>
        <taxon>Vertebrata</taxon>
        <taxon>Euteleostomi</taxon>
        <taxon>Actinopterygii</taxon>
        <taxon>Neopterygii</taxon>
        <taxon>Teleostei</taxon>
        <taxon>Ostariophysi</taxon>
        <taxon>Cypriniformes</taxon>
        <taxon>Danionidae</taxon>
        <taxon>Danioninae</taxon>
        <taxon>Danionella</taxon>
    </lineage>
</organism>
<dbReference type="Proteomes" id="UP000316079">
    <property type="component" value="Unassembled WGS sequence"/>
</dbReference>
<evidence type="ECO:0000256" key="4">
    <source>
        <dbReference type="ARBA" id="ARBA00023054"/>
    </source>
</evidence>
<keyword evidence="6" id="KW-0966">Cell projection</keyword>
<comment type="caution">
    <text evidence="9">The sequence shown here is derived from an EMBL/GenBank/DDBJ whole genome shotgun (WGS) entry which is preliminary data.</text>
</comment>
<keyword evidence="4 7" id="KW-0175">Coiled coil</keyword>
<evidence type="ECO:0000256" key="5">
    <source>
        <dbReference type="ARBA" id="ARBA00023069"/>
    </source>
</evidence>
<comment type="subcellular location">
    <subcellularLocation>
        <location evidence="1">Cell projection</location>
        <location evidence="1">Cilium</location>
    </subcellularLocation>
</comment>
<dbReference type="GO" id="GO:0036064">
    <property type="term" value="C:ciliary basal body"/>
    <property type="evidence" value="ECO:0007669"/>
    <property type="project" value="TreeGrafter"/>
</dbReference>
<dbReference type="PANTHER" id="PTHR31954">
    <property type="entry name" value="CILIA- AND FLAGELLA-ASSOCIATED PROTEIN 157"/>
    <property type="match status" value="1"/>
</dbReference>
<dbReference type="EMBL" id="SRMA01025441">
    <property type="protein sequence ID" value="TRY94454.1"/>
    <property type="molecule type" value="Genomic_DNA"/>
</dbReference>